<dbReference type="Proteomes" id="UP000249467">
    <property type="component" value="Unassembled WGS sequence"/>
</dbReference>
<proteinExistence type="predicted"/>
<evidence type="ECO:0000313" key="2">
    <source>
        <dbReference type="Proteomes" id="UP000249467"/>
    </source>
</evidence>
<protein>
    <submittedName>
        <fullName evidence="1">Uncharacterized protein</fullName>
    </submittedName>
</protein>
<evidence type="ECO:0000313" key="1">
    <source>
        <dbReference type="EMBL" id="PZO41159.1"/>
    </source>
</evidence>
<organism evidence="1 2">
    <name type="scientific">Pseudanabaena frigida</name>
    <dbReference type="NCBI Taxonomy" id="945775"/>
    <lineage>
        <taxon>Bacteria</taxon>
        <taxon>Bacillati</taxon>
        <taxon>Cyanobacteriota</taxon>
        <taxon>Cyanophyceae</taxon>
        <taxon>Pseudanabaenales</taxon>
        <taxon>Pseudanabaenaceae</taxon>
        <taxon>Pseudanabaena</taxon>
    </lineage>
</organism>
<reference evidence="1 2" key="1">
    <citation type="submission" date="2018-04" db="EMBL/GenBank/DDBJ databases">
        <authorList>
            <person name="Go L.Y."/>
            <person name="Mitchell J.A."/>
        </authorList>
    </citation>
    <scope>NUCLEOTIDE SEQUENCE [LARGE SCALE GENOMIC DNA]</scope>
    <source>
        <strain evidence="1">ULC066bin1</strain>
    </source>
</reference>
<name>A0A2W4WGU8_9CYAN</name>
<accession>A0A2W4WGU8</accession>
<sequence length="208" mass="24269">MSYNNYKKIDEVLREFDISYAEHNFVQMSEIQVSEYFESEIELTLSEGLYKSSESAIGETLIYPVLREIWKLYKKDLQLWSHQPLHYDDNYFVVPDYLIARRSHMGNIFLDKPSLIITGVKHENFEEAWIDCISDMMAARRSNRISTHESTFAPIFGIVSNGVIWEFGILDTSYFIKEATIYTIQNLKLLLSAIGYMFEQSKLVVSLS</sequence>
<reference evidence="1 2" key="2">
    <citation type="submission" date="2018-06" db="EMBL/GenBank/DDBJ databases">
        <title>Metagenomic assembly of (sub)arctic Cyanobacteria and their associated microbiome from non-axenic cultures.</title>
        <authorList>
            <person name="Baurain D."/>
        </authorList>
    </citation>
    <scope>NUCLEOTIDE SEQUENCE [LARGE SCALE GENOMIC DNA]</scope>
    <source>
        <strain evidence="1">ULC066bin1</strain>
    </source>
</reference>
<dbReference type="EMBL" id="QBML01000012">
    <property type="protein sequence ID" value="PZO41159.1"/>
    <property type="molecule type" value="Genomic_DNA"/>
</dbReference>
<gene>
    <name evidence="1" type="ORF">DCF19_10520</name>
</gene>
<dbReference type="AlphaFoldDB" id="A0A2W4WGU8"/>
<comment type="caution">
    <text evidence="1">The sequence shown here is derived from an EMBL/GenBank/DDBJ whole genome shotgun (WGS) entry which is preliminary data.</text>
</comment>